<organism evidence="6 7">
    <name type="scientific">Aedes aegypti</name>
    <name type="common">Yellowfever mosquito</name>
    <name type="synonym">Culex aegypti</name>
    <dbReference type="NCBI Taxonomy" id="7159"/>
    <lineage>
        <taxon>Eukaryota</taxon>
        <taxon>Metazoa</taxon>
        <taxon>Ecdysozoa</taxon>
        <taxon>Arthropoda</taxon>
        <taxon>Hexapoda</taxon>
        <taxon>Insecta</taxon>
        <taxon>Pterygota</taxon>
        <taxon>Neoptera</taxon>
        <taxon>Endopterygota</taxon>
        <taxon>Diptera</taxon>
        <taxon>Nematocera</taxon>
        <taxon>Culicoidea</taxon>
        <taxon>Culicidae</taxon>
        <taxon>Culicinae</taxon>
        <taxon>Aedini</taxon>
        <taxon>Aedes</taxon>
        <taxon>Stegomyia</taxon>
    </lineage>
</organism>
<dbReference type="PANTHER" id="PTHR11596">
    <property type="entry name" value="ALKALINE PHOSPHATASE"/>
    <property type="match status" value="1"/>
</dbReference>
<dbReference type="PRINTS" id="PR00113">
    <property type="entry name" value="ALKPHPHTASE"/>
</dbReference>
<dbReference type="SUPFAM" id="SSF53649">
    <property type="entry name" value="Alkaline phosphatase-like"/>
    <property type="match status" value="1"/>
</dbReference>
<keyword evidence="5" id="KW-0472">Membrane</keyword>
<evidence type="ECO:0000313" key="7">
    <source>
        <dbReference type="Proteomes" id="UP000682892"/>
    </source>
</evidence>
<evidence type="ECO:0000256" key="4">
    <source>
        <dbReference type="RuleBase" id="RU003946"/>
    </source>
</evidence>
<comment type="cofactor">
    <cofactor evidence="3">
        <name>Mg(2+)</name>
        <dbReference type="ChEBI" id="CHEBI:18420"/>
    </cofactor>
    <text evidence="3">Binds 1 Mg(2+) ion.</text>
</comment>
<feature type="binding site" evidence="3">
    <location>
        <position position="121"/>
    </location>
    <ligand>
        <name>Zn(2+)</name>
        <dbReference type="ChEBI" id="CHEBI:29105"/>
        <label>2</label>
    </ligand>
</feature>
<dbReference type="InterPro" id="IPR017850">
    <property type="entry name" value="Alkaline_phosphatase_core_sf"/>
</dbReference>
<feature type="binding site" evidence="3">
    <location>
        <position position="361"/>
    </location>
    <ligand>
        <name>Zn(2+)</name>
        <dbReference type="ChEBI" id="CHEBI:29105"/>
        <label>2</label>
    </ligand>
</feature>
<reference evidence="6" key="2">
    <citation type="journal article" date="2007" name="Science">
        <title>Genome sequence of Aedes aegypti, a major arbovirus vector.</title>
        <authorList>
            <person name="Nene V."/>
            <person name="Wortman J.R."/>
            <person name="Lawson D."/>
            <person name="Haas B."/>
            <person name="Kodira C."/>
            <person name="Tu Z.J."/>
            <person name="Loftus B."/>
            <person name="Xi Z."/>
            <person name="Megy K."/>
            <person name="Grabherr M."/>
            <person name="Ren Q."/>
            <person name="Zdobnov E.M."/>
            <person name="Lobo N.F."/>
            <person name="Campbell K.S."/>
            <person name="Brown S.E."/>
            <person name="Bonaldo M.F."/>
            <person name="Zhu J."/>
            <person name="Sinkins S.P."/>
            <person name="Hogenkamp D.G."/>
            <person name="Amedeo P."/>
            <person name="Arensburger P."/>
            <person name="Atkinson P.W."/>
            <person name="Bidwell S."/>
            <person name="Biedler J."/>
            <person name="Birney E."/>
            <person name="Bruggner R.V."/>
            <person name="Costas J."/>
            <person name="Coy M.R."/>
            <person name="Crabtree J."/>
            <person name="Crawford M."/>
            <person name="Debruyn B."/>
            <person name="Decaprio D."/>
            <person name="Eiglmeier K."/>
            <person name="Eisenstadt E."/>
            <person name="El-Dorry H."/>
            <person name="Gelbart W.M."/>
            <person name="Gomes S.L."/>
            <person name="Hammond M."/>
            <person name="Hannick L.I."/>
            <person name="Hogan J.R."/>
            <person name="Holmes M.H."/>
            <person name="Jaffe D."/>
            <person name="Johnston J.S."/>
            <person name="Kennedy R.C."/>
            <person name="Koo H."/>
            <person name="Kravitz S."/>
            <person name="Kriventseva E.V."/>
            <person name="Kulp D."/>
            <person name="Labutti K."/>
            <person name="Lee E."/>
            <person name="Li S."/>
            <person name="Lovin D.D."/>
            <person name="Mao C."/>
            <person name="Mauceli E."/>
            <person name="Menck C.F."/>
            <person name="Miller J.R."/>
            <person name="Montgomery P."/>
            <person name="Mori A."/>
            <person name="Nascimento A.L."/>
            <person name="Naveira H.F."/>
            <person name="Nusbaum C."/>
            <person name="O'leary S."/>
            <person name="Orvis J."/>
            <person name="Pertea M."/>
            <person name="Quesneville H."/>
            <person name="Reidenbach K.R."/>
            <person name="Rogers Y.H."/>
            <person name="Roth C.W."/>
            <person name="Schneider J.R."/>
            <person name="Schatz M."/>
            <person name="Shumway M."/>
            <person name="Stanke M."/>
            <person name="Stinson E.O."/>
            <person name="Tubio J.M."/>
            <person name="Vanzee J.P."/>
            <person name="Verjovski-Almeida S."/>
            <person name="Werner D."/>
            <person name="White O."/>
            <person name="Wyder S."/>
            <person name="Zeng Q."/>
            <person name="Zhao Q."/>
            <person name="Zhao Y."/>
            <person name="Hill C.A."/>
            <person name="Raikhel A.S."/>
            <person name="Soares M.B."/>
            <person name="Knudson D.L."/>
            <person name="Lee N.H."/>
            <person name="Galagan J."/>
            <person name="Salzberg S.L."/>
            <person name="Paulsen I.T."/>
            <person name="Dimopoulos G."/>
            <person name="Collins F.H."/>
            <person name="Birren B."/>
            <person name="Fraser-Liggett C.M."/>
            <person name="Severson D.W."/>
        </authorList>
    </citation>
    <scope>NUCLEOTIDE SEQUENCE [LARGE SCALE GENOMIC DNA]</scope>
    <source>
        <strain evidence="6">Liverpool</strain>
    </source>
</reference>
<evidence type="ECO:0000256" key="2">
    <source>
        <dbReference type="ARBA" id="ARBA00022553"/>
    </source>
</evidence>
<dbReference type="Gene3D" id="3.40.720.10">
    <property type="entry name" value="Alkaline Phosphatase, subunit A"/>
    <property type="match status" value="2"/>
</dbReference>
<dbReference type="Pfam" id="PF00245">
    <property type="entry name" value="Alk_phosphatase"/>
    <property type="match status" value="1"/>
</dbReference>
<dbReference type="OrthoDB" id="8048957at2759"/>
<accession>A0A1S4EV76</accession>
<protein>
    <recommendedName>
        <fullName evidence="1">alkaline phosphatase</fullName>
        <ecNumber evidence="1">3.1.3.1</ecNumber>
    </recommendedName>
</protein>
<dbReference type="EC" id="3.1.3.1" evidence="1"/>
<dbReference type="AlphaFoldDB" id="A0A1S4EV76"/>
<keyword evidence="3" id="KW-0460">Magnesium</keyword>
<dbReference type="SMR" id="A0A1S4EV76"/>
<reference evidence="6" key="1">
    <citation type="submission" date="2005-10" db="EMBL/GenBank/DDBJ databases">
        <authorList>
            <person name="Loftus B.J."/>
            <person name="Nene V.M."/>
            <person name="Hannick L.I."/>
            <person name="Bidwell S."/>
            <person name="Haas B."/>
            <person name="Amedeo P."/>
            <person name="Orvis J."/>
            <person name="Wortman J.R."/>
            <person name="White O.R."/>
            <person name="Salzberg S."/>
            <person name="Shumway M."/>
            <person name="Koo H."/>
            <person name="Zhao Y."/>
            <person name="Holmes M."/>
            <person name="Miller J."/>
            <person name="Schatz M."/>
            <person name="Pop M."/>
            <person name="Pai G."/>
            <person name="Utterback T."/>
            <person name="Rogers Y.-H."/>
            <person name="Kravitz S."/>
            <person name="Fraser C.M."/>
        </authorList>
    </citation>
    <scope>NUCLEOTIDE SEQUENCE</scope>
    <source>
        <strain evidence="6">Liverpool</strain>
    </source>
</reference>
<name>A0A1S4EV76_AEDAE</name>
<feature type="transmembrane region" description="Helical" evidence="5">
    <location>
        <begin position="44"/>
        <end position="67"/>
    </location>
</feature>
<dbReference type="GO" id="GO:0004035">
    <property type="term" value="F:alkaline phosphatase activity"/>
    <property type="evidence" value="ECO:0007669"/>
    <property type="project" value="UniProtKB-EC"/>
</dbReference>
<dbReference type="InterPro" id="IPR001952">
    <property type="entry name" value="Alkaline_phosphatase"/>
</dbReference>
<dbReference type="Proteomes" id="UP000682892">
    <property type="component" value="Chromosome 3"/>
</dbReference>
<sequence length="458" mass="50854">MSTEVINLDSINRQHNDLDTSQYDLSDTRSGKVKRIVRFVCTKVCAGIIILGIISIVIICVAFLVSYENDAEVTLTVGVLKKDLSSEQDFWFDKALDDLEDGLNTPINSKKAQNIILFVADGFDPDAISSARIRHYGTNGSFAWERFPHVGVVRWNKRLAVGTGMFGGVGAHSGTSGLDSSVFPDDCLRMDDDRTHVESILSWAQQLDLKTGLITNGDLRRGSSVALYAHIANNSWACPSMLPDRTQLPGCLDAETQLRFNEPGKKLNVIMGWDTLEEMCDSEHTLKMSWKDDGYSIAEAVSDFLPHVIDDDTEYVRALLPGTLRRGIPLQTMITKSLQILTEDSDGFILVVMCEPVSKIDEGVDIIELEEAVKTALSSLGSSMEDTLMITTFTPVFSNQQDNTKDETKDSIIYAIGPMAHLFRNLHDPTYIAHVISYAARLGRFRDSLLANSLLQWF</sequence>
<keyword evidence="5" id="KW-0812">Transmembrane</keyword>
<evidence type="ECO:0000256" key="5">
    <source>
        <dbReference type="SAM" id="Phobius"/>
    </source>
</evidence>
<evidence type="ECO:0000256" key="3">
    <source>
        <dbReference type="PIRSR" id="PIRSR601952-2"/>
    </source>
</evidence>
<evidence type="ECO:0000256" key="1">
    <source>
        <dbReference type="ARBA" id="ARBA00012647"/>
    </source>
</evidence>
<dbReference type="OMA" id="WESFPHL"/>
<dbReference type="GO" id="GO:0046872">
    <property type="term" value="F:metal ion binding"/>
    <property type="evidence" value="ECO:0007669"/>
    <property type="project" value="UniProtKB-KW"/>
</dbReference>
<dbReference type="SMART" id="SM00098">
    <property type="entry name" value="alkPPc"/>
    <property type="match status" value="1"/>
</dbReference>
<reference evidence="6" key="3">
    <citation type="submission" date="2012-09" db="EMBL/GenBank/DDBJ databases">
        <authorList>
            <consortium name="VectorBase"/>
        </authorList>
    </citation>
    <scope>NUCLEOTIDE SEQUENCE</scope>
    <source>
        <strain evidence="6">Liverpool</strain>
    </source>
</reference>
<dbReference type="HOGENOM" id="CLU_568941_0_0_1"/>
<feature type="binding site" evidence="3">
    <location>
        <position position="121"/>
    </location>
    <ligand>
        <name>Mg(2+)</name>
        <dbReference type="ChEBI" id="CHEBI:18420"/>
    </ligand>
</feature>
<dbReference type="EMBL" id="CH477188">
    <property type="protein sequence ID" value="EAT48832.1"/>
    <property type="molecule type" value="Genomic_DNA"/>
</dbReference>
<gene>
    <name evidence="6" type="ORF">AaeL_AAEL000196</name>
</gene>
<dbReference type="KEGG" id="aag:5570049"/>
<keyword evidence="3" id="KW-0479">Metal-binding</keyword>
<keyword evidence="5" id="KW-1133">Transmembrane helix</keyword>
<dbReference type="PANTHER" id="PTHR11596:SF5">
    <property type="entry name" value="ALKALINE PHOSPHATASE"/>
    <property type="match status" value="1"/>
</dbReference>
<feature type="binding site" evidence="3">
    <location>
        <position position="223"/>
    </location>
    <ligand>
        <name>Mg(2+)</name>
        <dbReference type="ChEBI" id="CHEBI:18420"/>
    </ligand>
</feature>
<comment type="similarity">
    <text evidence="4">Belongs to the alkaline phosphatase family.</text>
</comment>
<keyword evidence="3" id="KW-0862">Zinc</keyword>
<comment type="cofactor">
    <cofactor evidence="3">
        <name>Zn(2+)</name>
        <dbReference type="ChEBI" id="CHEBI:29105"/>
    </cofactor>
    <text evidence="3">Binds 2 Zn(2+) ions.</text>
</comment>
<evidence type="ECO:0000313" key="6">
    <source>
        <dbReference type="EMBL" id="EAT48832.1"/>
    </source>
</evidence>
<keyword evidence="2" id="KW-0597">Phosphoprotein</keyword>
<proteinExistence type="inferred from homology"/>